<dbReference type="GO" id="GO:0005886">
    <property type="term" value="C:plasma membrane"/>
    <property type="evidence" value="ECO:0007669"/>
    <property type="project" value="UniProtKB-SubCell"/>
</dbReference>
<comment type="subcellular location">
    <subcellularLocation>
        <location evidence="1">Cell membrane</location>
        <topology evidence="1">Multi-pass membrane protein</topology>
    </subcellularLocation>
</comment>
<feature type="transmembrane region" description="Helical" evidence="6">
    <location>
        <begin position="190"/>
        <end position="208"/>
    </location>
</feature>
<dbReference type="PANTHER" id="PTHR30250:SF11">
    <property type="entry name" value="O-ANTIGEN TRANSPORTER-RELATED"/>
    <property type="match status" value="1"/>
</dbReference>
<dbReference type="AlphaFoldDB" id="A0A2I0R6J0"/>
<evidence type="ECO:0000256" key="5">
    <source>
        <dbReference type="ARBA" id="ARBA00023136"/>
    </source>
</evidence>
<keyword evidence="2" id="KW-1003">Cell membrane</keyword>
<sequence>MLSLIVVNLIFLTLVILFNGFIAEKLLFPNNPEYIVLLGIIVVIDATSALPLAKLRAEENAKKFAFVQLLGIGINIGLNLIFMLIVFQPATQNAEVGVRFILIANLAASLVKPLVLYKDFLQLKWNWDTRLVRSMVKYSFPLALAGFAFIINETVDRILLKHLTFKQATTEMTSEAALTFAESQVGIYSASYKLAMLVTILLQAYRYAAEPFFFAQAKSKDRNNTYVKVMNYFVAAVFVCFLGVALNLDIFKYFIPNSSYWEGLKIVPILLLANVFSGIYINQSIWYKLSGQTKYGAFIATGGAVLTLTLNFIFIPIYGYMACAWATFIVYGGQMIASYWLGQKHYPIPYNLRKFALYSSVAIAVYLLLNWVDISPGITQILLHNFVILLYIGLVYWLEKPSVSKR</sequence>
<evidence type="ECO:0000256" key="1">
    <source>
        <dbReference type="ARBA" id="ARBA00004651"/>
    </source>
</evidence>
<accession>A0A2I0R6J0</accession>
<keyword evidence="5 6" id="KW-0472">Membrane</keyword>
<reference evidence="7 8" key="1">
    <citation type="submission" date="2017-12" db="EMBL/GenBank/DDBJ databases">
        <title>The draft genome sequence of Brumimicrobium saltpan LHR20.</title>
        <authorList>
            <person name="Do Z.-J."/>
            <person name="Luo H.-R."/>
        </authorList>
    </citation>
    <scope>NUCLEOTIDE SEQUENCE [LARGE SCALE GENOMIC DNA]</scope>
    <source>
        <strain evidence="7 8">LHR20</strain>
    </source>
</reference>
<keyword evidence="4 6" id="KW-1133">Transmembrane helix</keyword>
<proteinExistence type="predicted"/>
<dbReference type="Proteomes" id="UP000236654">
    <property type="component" value="Unassembled WGS sequence"/>
</dbReference>
<feature type="transmembrane region" description="Helical" evidence="6">
    <location>
        <begin position="65"/>
        <end position="90"/>
    </location>
</feature>
<feature type="transmembrane region" description="Helical" evidence="6">
    <location>
        <begin position="138"/>
        <end position="155"/>
    </location>
</feature>
<feature type="transmembrane region" description="Helical" evidence="6">
    <location>
        <begin position="266"/>
        <end position="283"/>
    </location>
</feature>
<evidence type="ECO:0000256" key="2">
    <source>
        <dbReference type="ARBA" id="ARBA00022475"/>
    </source>
</evidence>
<keyword evidence="8" id="KW-1185">Reference proteome</keyword>
<dbReference type="OrthoDB" id="9814608at2"/>
<feature type="transmembrane region" description="Helical" evidence="6">
    <location>
        <begin position="355"/>
        <end position="372"/>
    </location>
</feature>
<feature type="transmembrane region" description="Helical" evidence="6">
    <location>
        <begin position="96"/>
        <end position="117"/>
    </location>
</feature>
<feature type="transmembrane region" description="Helical" evidence="6">
    <location>
        <begin position="324"/>
        <end position="343"/>
    </location>
</feature>
<comment type="caution">
    <text evidence="7">The sequence shown here is derived from an EMBL/GenBank/DDBJ whole genome shotgun (WGS) entry which is preliminary data.</text>
</comment>
<evidence type="ECO:0000256" key="3">
    <source>
        <dbReference type="ARBA" id="ARBA00022692"/>
    </source>
</evidence>
<feature type="transmembrane region" description="Helical" evidence="6">
    <location>
        <begin position="229"/>
        <end position="246"/>
    </location>
</feature>
<keyword evidence="3 6" id="KW-0812">Transmembrane</keyword>
<dbReference type="RefSeq" id="WP_101333332.1">
    <property type="nucleotide sequence ID" value="NZ_PJNI01000001.1"/>
</dbReference>
<feature type="transmembrane region" description="Helical" evidence="6">
    <location>
        <begin position="378"/>
        <end position="398"/>
    </location>
</feature>
<evidence type="ECO:0000313" key="8">
    <source>
        <dbReference type="Proteomes" id="UP000236654"/>
    </source>
</evidence>
<organism evidence="7 8">
    <name type="scientific">Brumimicrobium salinarum</name>
    <dbReference type="NCBI Taxonomy" id="2058658"/>
    <lineage>
        <taxon>Bacteria</taxon>
        <taxon>Pseudomonadati</taxon>
        <taxon>Bacteroidota</taxon>
        <taxon>Flavobacteriia</taxon>
        <taxon>Flavobacteriales</taxon>
        <taxon>Crocinitomicaceae</taxon>
        <taxon>Brumimicrobium</taxon>
    </lineage>
</organism>
<evidence type="ECO:0000256" key="4">
    <source>
        <dbReference type="ARBA" id="ARBA00022989"/>
    </source>
</evidence>
<dbReference type="InterPro" id="IPR050833">
    <property type="entry name" value="Poly_Biosynth_Transport"/>
</dbReference>
<gene>
    <name evidence="7" type="ORF">CW751_02325</name>
</gene>
<feature type="transmembrane region" description="Helical" evidence="6">
    <location>
        <begin position="5"/>
        <end position="22"/>
    </location>
</feature>
<protein>
    <submittedName>
        <fullName evidence="7">Polysaccharide biosynthesis protein</fullName>
    </submittedName>
</protein>
<evidence type="ECO:0000256" key="6">
    <source>
        <dbReference type="SAM" id="Phobius"/>
    </source>
</evidence>
<feature type="transmembrane region" description="Helical" evidence="6">
    <location>
        <begin position="34"/>
        <end position="53"/>
    </location>
</feature>
<dbReference type="PANTHER" id="PTHR30250">
    <property type="entry name" value="PST FAMILY PREDICTED COLANIC ACID TRANSPORTER"/>
    <property type="match status" value="1"/>
</dbReference>
<dbReference type="EMBL" id="PJNI01000001">
    <property type="protein sequence ID" value="PKR82187.1"/>
    <property type="molecule type" value="Genomic_DNA"/>
</dbReference>
<name>A0A2I0R6J0_9FLAO</name>
<feature type="transmembrane region" description="Helical" evidence="6">
    <location>
        <begin position="295"/>
        <end position="318"/>
    </location>
</feature>
<evidence type="ECO:0000313" key="7">
    <source>
        <dbReference type="EMBL" id="PKR82187.1"/>
    </source>
</evidence>